<reference evidence="1 2" key="1">
    <citation type="journal article" date="2010" name="Nature">
        <title>Genome sequence of the palaeopolyploid soybean.</title>
        <authorList>
            <person name="Schmutz J."/>
            <person name="Cannon S.B."/>
            <person name="Schlueter J."/>
            <person name="Ma J."/>
            <person name="Mitros T."/>
            <person name="Nelson W."/>
            <person name="Hyten D.L."/>
            <person name="Song Q."/>
            <person name="Thelen J.J."/>
            <person name="Cheng J."/>
            <person name="Xu D."/>
            <person name="Hellsten U."/>
            <person name="May G.D."/>
            <person name="Yu Y."/>
            <person name="Sakurai T."/>
            <person name="Umezawa T."/>
            <person name="Bhattacharyya M.K."/>
            <person name="Sandhu D."/>
            <person name="Valliyodan B."/>
            <person name="Lindquist E."/>
            <person name="Peto M."/>
            <person name="Grant D."/>
            <person name="Shu S."/>
            <person name="Goodstein D."/>
            <person name="Barry K."/>
            <person name="Futrell-Griggs M."/>
            <person name="Abernathy B."/>
            <person name="Du J."/>
            <person name="Tian Z."/>
            <person name="Zhu L."/>
            <person name="Gill N."/>
            <person name="Joshi T."/>
            <person name="Libault M."/>
            <person name="Sethuraman A."/>
            <person name="Zhang X.-C."/>
            <person name="Shinozaki K."/>
            <person name="Nguyen H.T."/>
            <person name="Wing R.A."/>
            <person name="Cregan P."/>
            <person name="Specht J."/>
            <person name="Grimwood J."/>
            <person name="Rokhsar D."/>
            <person name="Stacey G."/>
            <person name="Shoemaker R.C."/>
            <person name="Jackson S.A."/>
        </authorList>
    </citation>
    <scope>NUCLEOTIDE SEQUENCE [LARGE SCALE GENOMIC DNA]</scope>
    <source>
        <strain evidence="2">cv. Williams 82</strain>
        <tissue evidence="1">Callus</tissue>
    </source>
</reference>
<accession>A0A0R0FK69</accession>
<dbReference type="InParanoid" id="A0A0R0FK69"/>
<dbReference type="Gramene" id="KRH03401">
    <property type="protein sequence ID" value="KRH03401"/>
    <property type="gene ID" value="GLYMA_17G095600"/>
</dbReference>
<reference evidence="1" key="3">
    <citation type="submission" date="2018-07" db="EMBL/GenBank/DDBJ databases">
        <title>WGS assembly of Glycine max.</title>
        <authorList>
            <person name="Schmutz J."/>
            <person name="Cannon S."/>
            <person name="Schlueter J."/>
            <person name="Ma J."/>
            <person name="Mitros T."/>
            <person name="Nelson W."/>
            <person name="Hyten D."/>
            <person name="Song Q."/>
            <person name="Thelen J."/>
            <person name="Cheng J."/>
            <person name="Xu D."/>
            <person name="Hellsten U."/>
            <person name="May G."/>
            <person name="Yu Y."/>
            <person name="Sakurai T."/>
            <person name="Umezawa T."/>
            <person name="Bhattacharyya M."/>
            <person name="Sandhu D."/>
            <person name="Valliyodan B."/>
            <person name="Lindquist E."/>
            <person name="Peto M."/>
            <person name="Grant D."/>
            <person name="Shu S."/>
            <person name="Goodstein D."/>
            <person name="Barry K."/>
            <person name="Futrell-Griggs M."/>
            <person name="Abernathy B."/>
            <person name="Du J."/>
            <person name="Tian Z."/>
            <person name="Zhu L."/>
            <person name="Gill N."/>
            <person name="Joshi T."/>
            <person name="Libault M."/>
            <person name="Sethuraman A."/>
            <person name="Zhang X."/>
            <person name="Shinozaki K."/>
            <person name="Nguyen H."/>
            <person name="Wing R."/>
            <person name="Cregan P."/>
            <person name="Specht J."/>
            <person name="Grimwood J."/>
            <person name="Rokhsar D."/>
            <person name="Stacey G."/>
            <person name="Shoemaker R."/>
            <person name="Jackson S."/>
        </authorList>
    </citation>
    <scope>NUCLEOTIDE SEQUENCE</scope>
    <source>
        <tissue evidence="1">Callus</tissue>
    </source>
</reference>
<protein>
    <submittedName>
        <fullName evidence="1 2">Uncharacterized protein</fullName>
    </submittedName>
</protein>
<evidence type="ECO:0000313" key="1">
    <source>
        <dbReference type="EMBL" id="KRH03401.1"/>
    </source>
</evidence>
<reference evidence="2" key="2">
    <citation type="submission" date="2018-02" db="UniProtKB">
        <authorList>
            <consortium name="EnsemblPlants"/>
        </authorList>
    </citation>
    <scope>IDENTIFICATION</scope>
    <source>
        <strain evidence="2">Williams 82</strain>
    </source>
</reference>
<organism evidence="1">
    <name type="scientific">Glycine max</name>
    <name type="common">Soybean</name>
    <name type="synonym">Glycine hispida</name>
    <dbReference type="NCBI Taxonomy" id="3847"/>
    <lineage>
        <taxon>Eukaryota</taxon>
        <taxon>Viridiplantae</taxon>
        <taxon>Streptophyta</taxon>
        <taxon>Embryophyta</taxon>
        <taxon>Tracheophyta</taxon>
        <taxon>Spermatophyta</taxon>
        <taxon>Magnoliopsida</taxon>
        <taxon>eudicotyledons</taxon>
        <taxon>Gunneridae</taxon>
        <taxon>Pentapetalae</taxon>
        <taxon>rosids</taxon>
        <taxon>fabids</taxon>
        <taxon>Fabales</taxon>
        <taxon>Fabaceae</taxon>
        <taxon>Papilionoideae</taxon>
        <taxon>50 kb inversion clade</taxon>
        <taxon>NPAAA clade</taxon>
        <taxon>indigoferoid/millettioid clade</taxon>
        <taxon>Phaseoleae</taxon>
        <taxon>Glycine</taxon>
        <taxon>Glycine subgen. Soja</taxon>
    </lineage>
</organism>
<dbReference type="EMBL" id="CM000850">
    <property type="protein sequence ID" value="KRH03401.1"/>
    <property type="molecule type" value="Genomic_DNA"/>
</dbReference>
<gene>
    <name evidence="1" type="ORF">GLYMA_17G095600</name>
</gene>
<dbReference type="AlphaFoldDB" id="A0A0R0FK69"/>
<dbReference type="Proteomes" id="UP000008827">
    <property type="component" value="Chromosome 17"/>
</dbReference>
<sequence>MVESRDCSFLSGKPMGMYDNRTINFVISPQRKLRSGLFLWHNLSSPWCMICNQKQRDTQLCRLGSHFFSIFTFKGSPKNEKIDRRYLPHPIRVQ</sequence>
<evidence type="ECO:0000313" key="3">
    <source>
        <dbReference type="Proteomes" id="UP000008827"/>
    </source>
</evidence>
<proteinExistence type="predicted"/>
<dbReference type="EnsemblPlants" id="KRH03401">
    <property type="protein sequence ID" value="KRH03401"/>
    <property type="gene ID" value="GLYMA_17G095600"/>
</dbReference>
<keyword evidence="3" id="KW-1185">Reference proteome</keyword>
<name>A0A0R0FK69_SOYBN</name>
<evidence type="ECO:0000313" key="2">
    <source>
        <dbReference type="EnsemblPlants" id="KRH03401"/>
    </source>
</evidence>